<dbReference type="EMBL" id="JBHRSW010000007">
    <property type="protein sequence ID" value="MFC3121177.1"/>
    <property type="molecule type" value="Genomic_DNA"/>
</dbReference>
<dbReference type="Gene3D" id="2.40.420.20">
    <property type="match status" value="1"/>
</dbReference>
<evidence type="ECO:0000313" key="3">
    <source>
        <dbReference type="EMBL" id="MFC3121177.1"/>
    </source>
</evidence>
<dbReference type="InterPro" id="IPR058637">
    <property type="entry name" value="YknX-like_C"/>
</dbReference>
<evidence type="ECO:0000313" key="4">
    <source>
        <dbReference type="Proteomes" id="UP001595478"/>
    </source>
</evidence>
<dbReference type="Gene3D" id="2.40.30.170">
    <property type="match status" value="1"/>
</dbReference>
<gene>
    <name evidence="3" type="ORF">ACFOHL_06060</name>
</gene>
<feature type="domain" description="Cyclic nucleotide-binding" evidence="2">
    <location>
        <begin position="298"/>
        <end position="340"/>
    </location>
</feature>
<dbReference type="Gene3D" id="1.10.287.470">
    <property type="entry name" value="Helix hairpin bin"/>
    <property type="match status" value="1"/>
</dbReference>
<evidence type="ECO:0000259" key="2">
    <source>
        <dbReference type="PROSITE" id="PS50042"/>
    </source>
</evidence>
<dbReference type="PROSITE" id="PS50042">
    <property type="entry name" value="CNMP_BINDING_3"/>
    <property type="match status" value="1"/>
</dbReference>
<dbReference type="PANTHER" id="PTHR30469">
    <property type="entry name" value="MULTIDRUG RESISTANCE PROTEIN MDTA"/>
    <property type="match status" value="1"/>
</dbReference>
<dbReference type="Proteomes" id="UP001595478">
    <property type="component" value="Unassembled WGS sequence"/>
</dbReference>
<dbReference type="InterPro" id="IPR006143">
    <property type="entry name" value="RND_pump_MFP"/>
</dbReference>
<comment type="similarity">
    <text evidence="1">Belongs to the membrane fusion protein (MFP) (TC 8.A.1) family.</text>
</comment>
<protein>
    <submittedName>
        <fullName evidence="3">Efflux RND transporter periplasmic adaptor subunit</fullName>
    </submittedName>
</protein>
<sequence length="340" mass="37752">MVSTANANTEIKTSVRVAQVKTSTVQPSTWRFGKVLSRRNSQVATQLSGKVLWMAEQGEILESGDLLAKLDDSLLKLSEQVIEAEISQGKNQLAFFNSELRRLKKLAESQYSSQTQIEQTSVDAQNQQNIIRVKQAELAMLKQQIEFSNIRAPFSGVIAKRFVEVGEVVNVGDPLSQVVELNSKDIQVMIPFSSWQSVRSVNKLSVKTDTSFKELAIRQIIPLSHDRSQLIEVLLDASHVDWPVGMNVLVEVPLQGEKEVLLVPRDALIIRQDNTFVYRVSENDTAQQVIVEVGETHGDMIIVDGELSNTDRVIVRGGERIIPNSKVRILGQLGKANVAG</sequence>
<name>A0ABV7FQN9_9ALTE</name>
<organism evidence="3 4">
    <name type="scientific">Agaribacter flavus</name>
    <dbReference type="NCBI Taxonomy" id="1902781"/>
    <lineage>
        <taxon>Bacteria</taxon>
        <taxon>Pseudomonadati</taxon>
        <taxon>Pseudomonadota</taxon>
        <taxon>Gammaproteobacteria</taxon>
        <taxon>Alteromonadales</taxon>
        <taxon>Alteromonadaceae</taxon>
        <taxon>Agaribacter</taxon>
    </lineage>
</organism>
<proteinExistence type="inferred from homology"/>
<reference evidence="4" key="1">
    <citation type="journal article" date="2019" name="Int. J. Syst. Evol. Microbiol.">
        <title>The Global Catalogue of Microorganisms (GCM) 10K type strain sequencing project: providing services to taxonomists for standard genome sequencing and annotation.</title>
        <authorList>
            <consortium name="The Broad Institute Genomics Platform"/>
            <consortium name="The Broad Institute Genome Sequencing Center for Infectious Disease"/>
            <person name="Wu L."/>
            <person name="Ma J."/>
        </authorList>
    </citation>
    <scope>NUCLEOTIDE SEQUENCE [LARGE SCALE GENOMIC DNA]</scope>
    <source>
        <strain evidence="4">KCTC 52473</strain>
    </source>
</reference>
<comment type="caution">
    <text evidence="3">The sequence shown here is derived from an EMBL/GenBank/DDBJ whole genome shotgun (WGS) entry which is preliminary data.</text>
</comment>
<dbReference type="RefSeq" id="WP_376919314.1">
    <property type="nucleotide sequence ID" value="NZ_JBHRSW010000007.1"/>
</dbReference>
<dbReference type="NCBIfam" id="TIGR01730">
    <property type="entry name" value="RND_mfp"/>
    <property type="match status" value="1"/>
</dbReference>
<evidence type="ECO:0000256" key="1">
    <source>
        <dbReference type="ARBA" id="ARBA00009477"/>
    </source>
</evidence>
<accession>A0ABV7FQN9</accession>
<dbReference type="Pfam" id="PF25917">
    <property type="entry name" value="BSH_RND"/>
    <property type="match status" value="1"/>
</dbReference>
<keyword evidence="4" id="KW-1185">Reference proteome</keyword>
<dbReference type="SUPFAM" id="SSF111369">
    <property type="entry name" value="HlyD-like secretion proteins"/>
    <property type="match status" value="1"/>
</dbReference>
<dbReference type="InterPro" id="IPR000595">
    <property type="entry name" value="cNMP-bd_dom"/>
</dbReference>
<dbReference type="Gene3D" id="2.40.50.100">
    <property type="match status" value="1"/>
</dbReference>
<dbReference type="InterPro" id="IPR058625">
    <property type="entry name" value="MdtA-like_BSH"/>
</dbReference>
<dbReference type="Pfam" id="PF25989">
    <property type="entry name" value="YknX_C"/>
    <property type="match status" value="1"/>
</dbReference>
<dbReference type="PANTHER" id="PTHR30469:SF15">
    <property type="entry name" value="HLYD FAMILY OF SECRETION PROTEINS"/>
    <property type="match status" value="1"/>
</dbReference>